<accession>A0A518GRW7</accession>
<gene>
    <name evidence="1" type="ORF">Spb1_32770</name>
</gene>
<protein>
    <submittedName>
        <fullName evidence="1">Uncharacterized protein</fullName>
    </submittedName>
</protein>
<dbReference type="KEGG" id="peh:Spb1_32770"/>
<reference evidence="1 2" key="1">
    <citation type="submission" date="2019-02" db="EMBL/GenBank/DDBJ databases">
        <title>Deep-cultivation of Planctomycetes and their phenomic and genomic characterization uncovers novel biology.</title>
        <authorList>
            <person name="Wiegand S."/>
            <person name="Jogler M."/>
            <person name="Boedeker C."/>
            <person name="Pinto D."/>
            <person name="Vollmers J."/>
            <person name="Rivas-Marin E."/>
            <person name="Kohn T."/>
            <person name="Peeters S.H."/>
            <person name="Heuer A."/>
            <person name="Rast P."/>
            <person name="Oberbeckmann S."/>
            <person name="Bunk B."/>
            <person name="Jeske O."/>
            <person name="Meyerdierks A."/>
            <person name="Storesund J.E."/>
            <person name="Kallscheuer N."/>
            <person name="Luecker S."/>
            <person name="Lage O.M."/>
            <person name="Pohl T."/>
            <person name="Merkel B.J."/>
            <person name="Hornburger P."/>
            <person name="Mueller R.-W."/>
            <person name="Bruemmer F."/>
            <person name="Labrenz M."/>
            <person name="Spormann A.M."/>
            <person name="Op den Camp H."/>
            <person name="Overmann J."/>
            <person name="Amann R."/>
            <person name="Jetten M.S.M."/>
            <person name="Mascher T."/>
            <person name="Medema M.H."/>
            <person name="Devos D.P."/>
            <person name="Kaster A.-K."/>
            <person name="Ovreas L."/>
            <person name="Rohde M."/>
            <person name="Galperin M.Y."/>
            <person name="Jogler C."/>
        </authorList>
    </citation>
    <scope>NUCLEOTIDE SEQUENCE [LARGE SCALE GENOMIC DNA]</scope>
    <source>
        <strain evidence="1 2">Spb1</strain>
    </source>
</reference>
<evidence type="ECO:0000313" key="1">
    <source>
        <dbReference type="EMBL" id="QDV31333.1"/>
    </source>
</evidence>
<name>A0A518GRW7_9PLAN</name>
<sequence length="65" mass="7593">MSWRLASIALLDCALSQLIYTGNRTESTSCRKLKFFDIDFRWISLSLSAYLSVDTNQYTLMYWLA</sequence>
<dbReference type="AlphaFoldDB" id="A0A518GRW7"/>
<proteinExistence type="predicted"/>
<keyword evidence="2" id="KW-1185">Reference proteome</keyword>
<evidence type="ECO:0000313" key="2">
    <source>
        <dbReference type="Proteomes" id="UP000315349"/>
    </source>
</evidence>
<dbReference type="Proteomes" id="UP000315349">
    <property type="component" value="Chromosome"/>
</dbReference>
<dbReference type="EMBL" id="CP036299">
    <property type="protein sequence ID" value="QDV31333.1"/>
    <property type="molecule type" value="Genomic_DNA"/>
</dbReference>
<organism evidence="1 2">
    <name type="scientific">Planctopirus ephydatiae</name>
    <dbReference type="NCBI Taxonomy" id="2528019"/>
    <lineage>
        <taxon>Bacteria</taxon>
        <taxon>Pseudomonadati</taxon>
        <taxon>Planctomycetota</taxon>
        <taxon>Planctomycetia</taxon>
        <taxon>Planctomycetales</taxon>
        <taxon>Planctomycetaceae</taxon>
        <taxon>Planctopirus</taxon>
    </lineage>
</organism>